<name>A0A1G1TMU1_9BACT</name>
<keyword evidence="2" id="KW-1185">Reference proteome</keyword>
<sequence length="132" mass="15225">MLGALRQQVLLPLIGNPFFRAAEQLRANHFVHESDAIARLTRWGAKVLAEIVRRQAEAAHQCRDLATLRQLRSTRFRGHRSRRRRPALRWVPGAFFPDRADRWAGTFDRRAAAQFQPPDALTFASLLSRQSR</sequence>
<dbReference type="EMBL" id="MDZA01000007">
    <property type="protein sequence ID" value="OGX92198.1"/>
    <property type="molecule type" value="Genomic_DNA"/>
</dbReference>
<comment type="caution">
    <text evidence="1">The sequence shown here is derived from an EMBL/GenBank/DDBJ whole genome shotgun (WGS) entry which is preliminary data.</text>
</comment>
<dbReference type="Proteomes" id="UP000177506">
    <property type="component" value="Unassembled WGS sequence"/>
</dbReference>
<organism evidence="1 2">
    <name type="scientific">Hymenobacter coccineus</name>
    <dbReference type="NCBI Taxonomy" id="1908235"/>
    <lineage>
        <taxon>Bacteria</taxon>
        <taxon>Pseudomonadati</taxon>
        <taxon>Bacteroidota</taxon>
        <taxon>Cytophagia</taxon>
        <taxon>Cytophagales</taxon>
        <taxon>Hymenobacteraceae</taxon>
        <taxon>Hymenobacter</taxon>
    </lineage>
</organism>
<protein>
    <submittedName>
        <fullName evidence="1">Uncharacterized protein</fullName>
    </submittedName>
</protein>
<evidence type="ECO:0000313" key="2">
    <source>
        <dbReference type="Proteomes" id="UP000177506"/>
    </source>
</evidence>
<gene>
    <name evidence="1" type="ORF">BEN49_16805</name>
</gene>
<accession>A0A1G1TMU1</accession>
<dbReference type="AlphaFoldDB" id="A0A1G1TMU1"/>
<evidence type="ECO:0000313" key="1">
    <source>
        <dbReference type="EMBL" id="OGX92198.1"/>
    </source>
</evidence>
<proteinExistence type="predicted"/>
<reference evidence="1 2" key="1">
    <citation type="submission" date="2016-08" db="EMBL/GenBank/DDBJ databases">
        <title>Hymenobacter coccineus sp. nov., Hymenobacter lapidarius sp. nov. and Hymenobacter glacialis sp. nov., isolated from Antarctic soil.</title>
        <authorList>
            <person name="Sedlacek I."/>
            <person name="Kralova S."/>
            <person name="Kyrova K."/>
            <person name="Maslanova I."/>
            <person name="Stankova E."/>
            <person name="Vrbovska V."/>
            <person name="Nemec M."/>
            <person name="Bartak M."/>
            <person name="Svec P."/>
            <person name="Busse H.-J."/>
            <person name="Pantucek R."/>
        </authorList>
    </citation>
    <scope>NUCLEOTIDE SEQUENCE [LARGE SCALE GENOMIC DNA]</scope>
    <source>
        <strain evidence="1 2">CCM 8649</strain>
    </source>
</reference>